<dbReference type="PANTHER" id="PTHR43775:SF29">
    <property type="entry name" value="ASPERFURANONE POLYKETIDE SYNTHASE AFOG-RELATED"/>
    <property type="match status" value="1"/>
</dbReference>
<dbReference type="Gene3D" id="3.40.366.10">
    <property type="entry name" value="Malonyl-Coenzyme A Acyl Carrier Protein, domain 2"/>
    <property type="match status" value="1"/>
</dbReference>
<dbReference type="Gene3D" id="3.10.129.110">
    <property type="entry name" value="Polyketide synthase dehydratase"/>
    <property type="match status" value="1"/>
</dbReference>
<evidence type="ECO:0000256" key="7">
    <source>
        <dbReference type="ARBA" id="ARBA00023268"/>
    </source>
</evidence>
<dbReference type="InterPro" id="IPR009081">
    <property type="entry name" value="PP-bd_ACP"/>
</dbReference>
<keyword evidence="8" id="KW-0012">Acyltransferase</keyword>
<dbReference type="FunFam" id="3.40.50.720:FF:000209">
    <property type="entry name" value="Polyketide synthase Pks12"/>
    <property type="match status" value="1"/>
</dbReference>
<dbReference type="InterPro" id="IPR032821">
    <property type="entry name" value="PKS_assoc"/>
</dbReference>
<dbReference type="SUPFAM" id="SSF53335">
    <property type="entry name" value="S-adenosyl-L-methionine-dependent methyltransferases"/>
    <property type="match status" value="1"/>
</dbReference>
<dbReference type="FunFam" id="3.40.366.10:FF:000002">
    <property type="entry name" value="Probable polyketide synthase 2"/>
    <property type="match status" value="1"/>
</dbReference>
<evidence type="ECO:0000259" key="11">
    <source>
        <dbReference type="PROSITE" id="PS52004"/>
    </source>
</evidence>
<dbReference type="InterPro" id="IPR016036">
    <property type="entry name" value="Malonyl_transacylase_ACP-bd"/>
</dbReference>
<dbReference type="InterPro" id="IPR011032">
    <property type="entry name" value="GroES-like_sf"/>
</dbReference>
<evidence type="ECO:0000256" key="1">
    <source>
        <dbReference type="ARBA" id="ARBA00005179"/>
    </source>
</evidence>
<feature type="active site" description="Proton acceptor; for dehydratase activity" evidence="9">
    <location>
        <position position="995"/>
    </location>
</feature>
<comment type="pathway">
    <text evidence="1">Secondary metabolite biosynthesis.</text>
</comment>
<evidence type="ECO:0000313" key="13">
    <source>
        <dbReference type="EMBL" id="CEO50509.1"/>
    </source>
</evidence>
<dbReference type="GO" id="GO:0006633">
    <property type="term" value="P:fatty acid biosynthetic process"/>
    <property type="evidence" value="ECO:0007669"/>
    <property type="project" value="InterPro"/>
</dbReference>
<evidence type="ECO:0000256" key="4">
    <source>
        <dbReference type="ARBA" id="ARBA00022679"/>
    </source>
</evidence>
<keyword evidence="5" id="KW-0521">NADP</keyword>
<dbReference type="InterPro" id="IPR018201">
    <property type="entry name" value="Ketoacyl_synth_AS"/>
</dbReference>
<dbReference type="Pfam" id="PF23297">
    <property type="entry name" value="ACP_SdgA_C"/>
    <property type="match status" value="1"/>
</dbReference>
<keyword evidence="3" id="KW-0597">Phosphoprotein</keyword>
<dbReference type="GO" id="GO:0004312">
    <property type="term" value="F:fatty acid synthase activity"/>
    <property type="evidence" value="ECO:0007669"/>
    <property type="project" value="TreeGrafter"/>
</dbReference>
<dbReference type="PANTHER" id="PTHR43775">
    <property type="entry name" value="FATTY ACID SYNTHASE"/>
    <property type="match status" value="1"/>
</dbReference>
<dbReference type="PROSITE" id="PS00012">
    <property type="entry name" value="PHOSPHOPANTETHEINE"/>
    <property type="match status" value="1"/>
</dbReference>
<dbReference type="Gene3D" id="3.30.70.3290">
    <property type="match status" value="1"/>
</dbReference>
<dbReference type="InterPro" id="IPR014031">
    <property type="entry name" value="Ketoacyl_synth_C"/>
</dbReference>
<evidence type="ECO:0000256" key="6">
    <source>
        <dbReference type="ARBA" id="ARBA00023002"/>
    </source>
</evidence>
<dbReference type="InterPro" id="IPR001227">
    <property type="entry name" value="Ac_transferase_dom_sf"/>
</dbReference>
<dbReference type="InterPro" id="IPR036736">
    <property type="entry name" value="ACP-like_sf"/>
</dbReference>
<dbReference type="InterPro" id="IPR016035">
    <property type="entry name" value="Acyl_Trfase/lysoPLipase"/>
</dbReference>
<dbReference type="InterPro" id="IPR029063">
    <property type="entry name" value="SAM-dependent_MTases_sf"/>
</dbReference>
<dbReference type="InterPro" id="IPR020807">
    <property type="entry name" value="PKS_DH"/>
</dbReference>
<dbReference type="Pfam" id="PF02801">
    <property type="entry name" value="Ketoacyl-synt_C"/>
    <property type="match status" value="1"/>
</dbReference>
<feature type="domain" description="Carrier" evidence="10">
    <location>
        <begin position="2450"/>
        <end position="2527"/>
    </location>
</feature>
<dbReference type="InterPro" id="IPR050091">
    <property type="entry name" value="PKS_NRPS_Biosynth_Enz"/>
</dbReference>
<dbReference type="Gene3D" id="3.90.180.10">
    <property type="entry name" value="Medium-chain alcohol dehydrogenases, catalytic domain"/>
    <property type="match status" value="1"/>
</dbReference>
<dbReference type="SMART" id="SM00827">
    <property type="entry name" value="PKS_AT"/>
    <property type="match status" value="1"/>
</dbReference>
<dbReference type="Pfam" id="PF00698">
    <property type="entry name" value="Acyl_transf_1"/>
    <property type="match status" value="1"/>
</dbReference>
<dbReference type="SMART" id="SM00829">
    <property type="entry name" value="PKS_ER"/>
    <property type="match status" value="1"/>
</dbReference>
<dbReference type="Gene3D" id="3.40.47.10">
    <property type="match status" value="1"/>
</dbReference>
<dbReference type="Pfam" id="PF14765">
    <property type="entry name" value="PS-DH"/>
    <property type="match status" value="1"/>
</dbReference>
<dbReference type="SMART" id="SM00822">
    <property type="entry name" value="PKS_KR"/>
    <property type="match status" value="1"/>
</dbReference>
<accession>A0A0B7JZX2</accession>
<dbReference type="InterPro" id="IPR006162">
    <property type="entry name" value="Ppantetheine_attach_site"/>
</dbReference>
<keyword evidence="6" id="KW-0560">Oxidoreductase</keyword>
<dbReference type="GO" id="GO:0031177">
    <property type="term" value="F:phosphopantetheine binding"/>
    <property type="evidence" value="ECO:0007669"/>
    <property type="project" value="InterPro"/>
</dbReference>
<dbReference type="Pfam" id="PF08659">
    <property type="entry name" value="KR"/>
    <property type="match status" value="1"/>
</dbReference>
<dbReference type="Pfam" id="PF00109">
    <property type="entry name" value="ketoacyl-synt"/>
    <property type="match status" value="1"/>
</dbReference>
<protein>
    <submittedName>
        <fullName evidence="13">Uncharacterized protein</fullName>
    </submittedName>
</protein>
<dbReference type="SMART" id="SM00823">
    <property type="entry name" value="PKS_PP"/>
    <property type="match status" value="1"/>
</dbReference>
<feature type="region of interest" description="C-terminal hotdog fold" evidence="9">
    <location>
        <begin position="1116"/>
        <end position="1268"/>
    </location>
</feature>
<dbReference type="SMART" id="SM00826">
    <property type="entry name" value="PKS_DH"/>
    <property type="match status" value="1"/>
</dbReference>
<dbReference type="PROSITE" id="PS00606">
    <property type="entry name" value="KS3_1"/>
    <property type="match status" value="1"/>
</dbReference>
<reference evidence="13" key="1">
    <citation type="submission" date="2015-01" db="EMBL/GenBank/DDBJ databases">
        <authorList>
            <person name="Durling Mikael"/>
        </authorList>
    </citation>
    <scope>NUCLEOTIDE SEQUENCE</scope>
</reference>
<proteinExistence type="predicted"/>
<dbReference type="InterPro" id="IPR020843">
    <property type="entry name" value="ER"/>
</dbReference>
<evidence type="ECO:0000259" key="10">
    <source>
        <dbReference type="PROSITE" id="PS50075"/>
    </source>
</evidence>
<feature type="region of interest" description="N-terminal hotdog fold" evidence="9">
    <location>
        <begin position="963"/>
        <end position="1098"/>
    </location>
</feature>
<dbReference type="InterPro" id="IPR020806">
    <property type="entry name" value="PKS_PP-bd"/>
</dbReference>
<gene>
    <name evidence="13" type="ORF">BN869_000006567_1</name>
</gene>
<keyword evidence="4" id="KW-0808">Transferase</keyword>
<dbReference type="Pfam" id="PF08242">
    <property type="entry name" value="Methyltransf_12"/>
    <property type="match status" value="1"/>
</dbReference>
<dbReference type="InterPro" id="IPR020841">
    <property type="entry name" value="PKS_Beta-ketoAc_synthase_dom"/>
</dbReference>
<dbReference type="InterPro" id="IPR056501">
    <property type="entry name" value="NAD-bd_HRPKS_sdrA"/>
</dbReference>
<dbReference type="CDD" id="cd00833">
    <property type="entry name" value="PKS"/>
    <property type="match status" value="1"/>
</dbReference>
<dbReference type="InterPro" id="IPR014030">
    <property type="entry name" value="Ketoacyl_synth_N"/>
</dbReference>
<dbReference type="Pfam" id="PF23114">
    <property type="entry name" value="NAD-bd_HRPKS_sdrA"/>
    <property type="match status" value="1"/>
</dbReference>
<feature type="domain" description="Ketosynthase family 3 (KS3)" evidence="11">
    <location>
        <begin position="1"/>
        <end position="453"/>
    </location>
</feature>
<dbReference type="SUPFAM" id="SSF50129">
    <property type="entry name" value="GroES-like"/>
    <property type="match status" value="1"/>
</dbReference>
<sequence length="2530" mass="277186">MPIAIVGMSCRFSGGADSPEKLWKLLAEGRNTWTKVPGSRYNQTAFYHPEGTRAGVSNAQGAHFLERDVSHFDAPFFNFPTEVADSMDPQLRMQLEGVYEALESGMLISPAGIPMEQFAGSKASVFAGASFRDYHDTLMRDPDFLPRYFLTGNGAAMGANRISHFYNLRGPSMTVDTGCSTTLTALHLACQSLRAGDSTISVVTGSNIMLNPDMFETLASVGFLGSTGKSFAFDDRAQGYGRGDGVATIIIKPLSDAVRDGDPIRAVIRQTALNQDGHTPTLTSPSKEAQEELVRSCYRSAGLDPVDTTYVEAHGTGTRVGDPIEAEALSRALNRDRPVDEPLLIGSIKSNIGHAETASGLASIIKVSLALEKGFIPPNADFRTSNPAIPVRDWKIKVREPQKTRGSLACSLTCSLEQIPTFLTPWPGTSQYRRASINNFGYGGSNAHVILEAHSSTSLSVKAYSNGCKGSDANGRANGHTNGSTNGHHAEVPLPRVFVLSAKDERGTRRMMEDLAGYLEKKQVKDDEELLRDVAFTLGQRRSRFPWTAVVAAICKSQLIQSLQDGMATVSRSPKQPRLGFVFTGQGAQWHAMGRELIEAYPVFKDALLEAERHIRSFGASWNLLEELMRDEKTTMVNVVTHSLTICTALQLALVRLLRSWNIKPAAVTSHSSGEVASAYAAGALDFRSALAICYLRGTMATDFKSRAGGMLAAGLGHAEAEEYIAKVTSGTIVVACVNSPSSVTISGDVEALEEIEALLVADKVFARRLTVQAAYHSPQMQPFAKDYRAALAEVLHQAGEFDDVLYSSPVTGGVVQDASEIARPEHWVKNMVQPVLFTDSLTNMCQVNGSQNVDTIIEIGPHSALRGPMRQTWSEPVFKGMQFSYTSCLARKQDAVQTIQALVSTLINQGYPVDLGSVNFSTSRHGLRVLTDLPSYPWNHGQRYWVEPRVNKERRLRVEGPRGVLGVPAVSYDPSTSTWRSVIRSSEFSWIQDHKIQSDMVFPGAGYITMAIEAIMQTRRSTETSVNGYKLKNVEILKALVIPDTLDGVEISLSLRALGDRALSAKEWREFTVSSTSDEGVVTIHCTGLVAIVEGPSNGSSISNGSGNYETDSGSYPCDLKPTELYKSLQSGGINHGPSFQKLVSVSSGEGCSRSTFEKPSSSPHEHSYLIHPITLDVVIQSVYGCLIGSDRRIASGMVPRSIESMFISSEISSMPGHMFKTTSKLTWLNAQGFESSIAVVDKDQPSSNRLEISGLFCQNLGGALQTGDSETAEPYFRVEWAPDLDLARPEVLRAPKQVSKKPTDNAIFEDIRNACYHFAHNTLSSSEEAQYDQDSEQGRFYSRLETLAQSAKANGWTPSTPEEQEALIKRVSELSVAGKIICRIGSALVPILHNEVNPLDLVENDGLLSKYDEECLRLPDSYEQVKHILRLFSHKIPRASVLQIGARTNKYTEVVLEALGAGSDDGDAARFAQYTYTASSPELLQSVKERFEAREGVMRLKELDIDEDPTTQSFEQGSLDLIIACEALFKAKSVSETLKNLKKLLKPGGRILLVEPTQDELAFTFAFGLLPGWSGQSYRRDEWRSLLRDSGFHLEFDACDEDSRDVYALSTILAIAKESDEGLMGKYPPITILYDSPPPESWTKAMNQTLFNLTGEVPQFSHYRDALIVDRLCIFVAEMIRPFLLNPTNEEFNLVKSLFNQSQGILWISRGGAMDCVDPNFSLSAGLFRTLRAESTNKRFVTLDLDHNNPEWDVCTTQIISAVTRNTFNLAQSSESIPDFEYVERDGIISLPRLFPAPSIYQTAAGLADKQYEMQPFFQDDRELRLCVGTTGLLDTLSFAIQDTETPLPDTCVEIRPQAFGLNFRDIMVALGQLQTDTMGYECSGIVTRVGAAVPSSELKVGDRICAFTQGYYSNVVRVDWTRVHRIPDNMSFEVAASVPMAFATGYYALYTLANLQKGERVLIHSAAGGVGQAAVMMAQHIGAEVFVSVGSKEKREFVQETYGVPADHIVSSRDPSFAQDILAKTGGQGVDVVLNSLGGELLQSSFNCLAMFGRFVEIGKKDFEQNRLLEMETFKKNVSFSSIDLVLLGKYRGLVYRQILANAMKMLEAEILRPVSPIQTYPISDLEKAFRLMQAGKHMGKIVIVPGQDDLVIPQEWSLRLDSNKTYLLAGGLGGIGKSICKWMVGRGARNFILLTRSQSTCEKAAPFLDELRASGCLAIAKSCDFGSKHDLEAAVHASQDFMPPIQGVINCAMALRDSIFDLMTPEGYVTAINPKVQGSWNLHEIFSSTQLDFFIMLSSLVGVAGNVSQANYSAGGSFQDALARYRNARRLPGVTLDLGMVSSVGYVSENEAIGTRLARFGFKPLDEGEVLRLVESAMIHPHRQVDDSHIVTGLITDLSTVDPSDAYWTKDRRFAAVTRAYGLQGNGNTSSADLKSQLATAPSIDEAVVLLSTSIAEKMSKMFLIPAEDISLDQSLTHYGVDSLVAVELRNWLASNTGTDPSIFDIMQSTSIKGLAVRIIEKFSRD</sequence>
<evidence type="ECO:0000256" key="9">
    <source>
        <dbReference type="PROSITE-ProRule" id="PRU01363"/>
    </source>
</evidence>
<dbReference type="InterPro" id="IPR036291">
    <property type="entry name" value="NAD(P)-bd_dom_sf"/>
</dbReference>
<dbReference type="InterPro" id="IPR049900">
    <property type="entry name" value="PKS_mFAS_DH"/>
</dbReference>
<evidence type="ECO:0000256" key="5">
    <source>
        <dbReference type="ARBA" id="ARBA00022857"/>
    </source>
</evidence>
<dbReference type="SUPFAM" id="SSF53901">
    <property type="entry name" value="Thiolase-like"/>
    <property type="match status" value="1"/>
</dbReference>
<dbReference type="InterPro" id="IPR014043">
    <property type="entry name" value="Acyl_transferase_dom"/>
</dbReference>
<evidence type="ECO:0000256" key="3">
    <source>
        <dbReference type="ARBA" id="ARBA00022553"/>
    </source>
</evidence>
<dbReference type="PROSITE" id="PS50075">
    <property type="entry name" value="CARRIER"/>
    <property type="match status" value="1"/>
</dbReference>
<dbReference type="Pfam" id="PF13602">
    <property type="entry name" value="ADH_zinc_N_2"/>
    <property type="match status" value="1"/>
</dbReference>
<dbReference type="InterPro" id="IPR049552">
    <property type="entry name" value="PKS_DH_N"/>
</dbReference>
<feature type="domain" description="PKS/mFAS DH" evidence="12">
    <location>
        <begin position="963"/>
        <end position="1268"/>
    </location>
</feature>
<keyword evidence="7" id="KW-0511">Multifunctional enzyme</keyword>
<dbReference type="PROSITE" id="PS52019">
    <property type="entry name" value="PKS_MFAS_DH"/>
    <property type="match status" value="1"/>
</dbReference>
<dbReference type="EMBL" id="CDPU01000018">
    <property type="protein sequence ID" value="CEO50509.1"/>
    <property type="molecule type" value="Genomic_DNA"/>
</dbReference>
<organism evidence="13">
    <name type="scientific">Bionectria ochroleuca</name>
    <name type="common">Gliocladium roseum</name>
    <dbReference type="NCBI Taxonomy" id="29856"/>
    <lineage>
        <taxon>Eukaryota</taxon>
        <taxon>Fungi</taxon>
        <taxon>Dikarya</taxon>
        <taxon>Ascomycota</taxon>
        <taxon>Pezizomycotina</taxon>
        <taxon>Sordariomycetes</taxon>
        <taxon>Hypocreomycetidae</taxon>
        <taxon>Hypocreales</taxon>
        <taxon>Bionectriaceae</taxon>
        <taxon>Clonostachys</taxon>
    </lineage>
</organism>
<dbReference type="InterPro" id="IPR013154">
    <property type="entry name" value="ADH-like_N"/>
</dbReference>
<dbReference type="InterPro" id="IPR042104">
    <property type="entry name" value="PKS_dehydratase_sf"/>
</dbReference>
<dbReference type="SUPFAM" id="SSF47336">
    <property type="entry name" value="ACP-like"/>
    <property type="match status" value="1"/>
</dbReference>
<dbReference type="Gene3D" id="3.40.50.720">
    <property type="entry name" value="NAD(P)-binding Rossmann-like Domain"/>
    <property type="match status" value="2"/>
</dbReference>
<dbReference type="Pfam" id="PF08240">
    <property type="entry name" value="ADH_N"/>
    <property type="match status" value="1"/>
</dbReference>
<evidence type="ECO:0000256" key="8">
    <source>
        <dbReference type="ARBA" id="ARBA00023315"/>
    </source>
</evidence>
<dbReference type="InterPro" id="IPR049551">
    <property type="entry name" value="PKS_DH_C"/>
</dbReference>
<dbReference type="SMART" id="SM00825">
    <property type="entry name" value="PKS_KS"/>
    <property type="match status" value="1"/>
</dbReference>
<dbReference type="GO" id="GO:0016491">
    <property type="term" value="F:oxidoreductase activity"/>
    <property type="evidence" value="ECO:0007669"/>
    <property type="project" value="UniProtKB-KW"/>
</dbReference>
<dbReference type="PROSITE" id="PS52004">
    <property type="entry name" value="KS3_2"/>
    <property type="match status" value="1"/>
</dbReference>
<dbReference type="Gene3D" id="3.40.50.150">
    <property type="entry name" value="Vaccinia Virus protein VP39"/>
    <property type="match status" value="1"/>
</dbReference>
<dbReference type="Pfam" id="PF21089">
    <property type="entry name" value="PKS_DH_N"/>
    <property type="match status" value="1"/>
</dbReference>
<dbReference type="SUPFAM" id="SSF55048">
    <property type="entry name" value="Probable ACP-binding domain of malonyl-CoA ACP transacylase"/>
    <property type="match status" value="1"/>
</dbReference>
<dbReference type="InterPro" id="IPR013217">
    <property type="entry name" value="Methyltransf_12"/>
</dbReference>
<keyword evidence="2" id="KW-0596">Phosphopantetheine</keyword>
<dbReference type="GO" id="GO:0030639">
    <property type="term" value="P:polyketide biosynthetic process"/>
    <property type="evidence" value="ECO:0007669"/>
    <property type="project" value="UniProtKB-ARBA"/>
</dbReference>
<dbReference type="Gene3D" id="1.10.1200.10">
    <property type="entry name" value="ACP-like"/>
    <property type="match status" value="1"/>
</dbReference>
<dbReference type="GO" id="GO:0004315">
    <property type="term" value="F:3-oxoacyl-[acyl-carrier-protein] synthase activity"/>
    <property type="evidence" value="ECO:0007669"/>
    <property type="project" value="InterPro"/>
</dbReference>
<evidence type="ECO:0000256" key="2">
    <source>
        <dbReference type="ARBA" id="ARBA00022450"/>
    </source>
</evidence>
<name>A0A0B7JZX2_BIOOC</name>
<dbReference type="SUPFAM" id="SSF52151">
    <property type="entry name" value="FabD/lysophospholipase-like"/>
    <property type="match status" value="1"/>
</dbReference>
<dbReference type="InterPro" id="IPR016039">
    <property type="entry name" value="Thiolase-like"/>
</dbReference>
<dbReference type="CDD" id="cd05195">
    <property type="entry name" value="enoyl_red"/>
    <property type="match status" value="1"/>
</dbReference>
<dbReference type="SUPFAM" id="SSF51735">
    <property type="entry name" value="NAD(P)-binding Rossmann-fold domains"/>
    <property type="match status" value="2"/>
</dbReference>
<feature type="active site" description="Proton donor; for dehydratase activity" evidence="9">
    <location>
        <position position="1178"/>
    </location>
</feature>
<evidence type="ECO:0000259" key="12">
    <source>
        <dbReference type="PROSITE" id="PS52019"/>
    </source>
</evidence>
<dbReference type="InterPro" id="IPR013968">
    <property type="entry name" value="PKS_KR"/>
</dbReference>
<dbReference type="Pfam" id="PF16197">
    <property type="entry name" value="KAsynt_C_assoc"/>
    <property type="match status" value="1"/>
</dbReference>
<dbReference type="InterPro" id="IPR057326">
    <property type="entry name" value="KR_dom"/>
</dbReference>
<dbReference type="GO" id="GO:1901336">
    <property type="term" value="P:lactone biosynthetic process"/>
    <property type="evidence" value="ECO:0007669"/>
    <property type="project" value="UniProtKB-ARBA"/>
</dbReference>